<proteinExistence type="predicted"/>
<dbReference type="Proteomes" id="UP001140096">
    <property type="component" value="Unassembled WGS sequence"/>
</dbReference>
<sequence length="257" mass="28924">MDCEAPEITASTNISAVALRIEELCDNVERIAATIANSPNSQPLPAGLDSPQAILHAVTSTLVYLRVLNRQLHEDKATLNASVGDLKRKTDDLALELENKQREVLYIQKEIDTTQRQETIYQTIDLIPEQEFLETAPDEFKQDISSPHKLMLSRLRYEIKQRDMQAEANKEARATRDKLRQVKRKRIEKLEKIDGHLQGYIKTITLLGRSLGIAGDHSKDAEEDAKDTAEDGEEAKESKRVRVIRGEGSSRIGSPRA</sequence>
<reference evidence="1" key="1">
    <citation type="submission" date="2022-07" db="EMBL/GenBank/DDBJ databases">
        <title>Phylogenomic reconstructions and comparative analyses of Kickxellomycotina fungi.</title>
        <authorList>
            <person name="Reynolds N.K."/>
            <person name="Stajich J.E."/>
            <person name="Barry K."/>
            <person name="Grigoriev I.V."/>
            <person name="Crous P."/>
            <person name="Smith M.E."/>
        </authorList>
    </citation>
    <scope>NUCLEOTIDE SEQUENCE</scope>
    <source>
        <strain evidence="1">CBS 102833</strain>
    </source>
</reference>
<gene>
    <name evidence="1" type="primary">THOC5</name>
    <name evidence="1" type="ORF">H4S07_003000</name>
</gene>
<evidence type="ECO:0000313" key="2">
    <source>
        <dbReference type="Proteomes" id="UP001140096"/>
    </source>
</evidence>
<dbReference type="EMBL" id="JANBUP010000869">
    <property type="protein sequence ID" value="KAJ2809886.1"/>
    <property type="molecule type" value="Genomic_DNA"/>
</dbReference>
<name>A0ACC1LJD6_9FUNG</name>
<accession>A0ACC1LJD6</accession>
<evidence type="ECO:0000313" key="1">
    <source>
        <dbReference type="EMBL" id="KAJ2809886.1"/>
    </source>
</evidence>
<organism evidence="1 2">
    <name type="scientific">Coemansia furcata</name>
    <dbReference type="NCBI Taxonomy" id="417177"/>
    <lineage>
        <taxon>Eukaryota</taxon>
        <taxon>Fungi</taxon>
        <taxon>Fungi incertae sedis</taxon>
        <taxon>Zoopagomycota</taxon>
        <taxon>Kickxellomycotina</taxon>
        <taxon>Kickxellomycetes</taxon>
        <taxon>Kickxellales</taxon>
        <taxon>Kickxellaceae</taxon>
        <taxon>Coemansia</taxon>
    </lineage>
</organism>
<protein>
    <submittedName>
        <fullName evidence="1">THO complex subunit 5</fullName>
    </submittedName>
</protein>
<keyword evidence="2" id="KW-1185">Reference proteome</keyword>
<comment type="caution">
    <text evidence="1">The sequence shown here is derived from an EMBL/GenBank/DDBJ whole genome shotgun (WGS) entry which is preliminary data.</text>
</comment>